<dbReference type="AlphaFoldDB" id="A0A482Y329"/>
<dbReference type="STRING" id="222984.GCA_000731985_01984"/>
<dbReference type="PROSITE" id="PS51257">
    <property type="entry name" value="PROKAR_LIPOPROTEIN"/>
    <property type="match status" value="1"/>
</dbReference>
<name>A0A482Y329_9EURY</name>
<dbReference type="PANTHER" id="PTHR37953">
    <property type="entry name" value="UPF0127 PROTEIN MJ1496"/>
    <property type="match status" value="1"/>
</dbReference>
<dbReference type="OrthoDB" id="6763at2157"/>
<evidence type="ECO:0000256" key="1">
    <source>
        <dbReference type="SAM" id="MobiDB-lite"/>
    </source>
</evidence>
<protein>
    <submittedName>
        <fullName evidence="2">DUF192 domain-containing protein</fullName>
    </submittedName>
</protein>
<reference evidence="2 3" key="1">
    <citation type="submission" date="2019-02" db="EMBL/GenBank/DDBJ databases">
        <title>Genome analysis provides insights into bioremediation potentialities and Haloocin production by Natrinema altunense strain 4.1R isolated from Chott Douz in Tunisian desert.</title>
        <authorList>
            <person name="Najjari A."/>
            <person name="Youssef N."/>
            <person name="Ben Dhia O."/>
            <person name="Ferjani R."/>
            <person name="El Hidri D."/>
            <person name="Ouzari H.I."/>
            <person name="Cherif A."/>
        </authorList>
    </citation>
    <scope>NUCLEOTIDE SEQUENCE [LARGE SCALE GENOMIC DNA]</scope>
    <source>
        <strain evidence="2 3">4.1R</strain>
    </source>
</reference>
<organism evidence="2 3">
    <name type="scientific">Natrinema altunense</name>
    <dbReference type="NCBI Taxonomy" id="222984"/>
    <lineage>
        <taxon>Archaea</taxon>
        <taxon>Methanobacteriati</taxon>
        <taxon>Methanobacteriota</taxon>
        <taxon>Stenosarchaea group</taxon>
        <taxon>Halobacteria</taxon>
        <taxon>Halobacteriales</taxon>
        <taxon>Natrialbaceae</taxon>
        <taxon>Natrinema</taxon>
    </lineage>
</organism>
<dbReference type="RefSeq" id="WP_130169689.1">
    <property type="nucleotide sequence ID" value="NZ_SHMR01000001.1"/>
</dbReference>
<comment type="caution">
    <text evidence="2">The sequence shown here is derived from an EMBL/GenBank/DDBJ whole genome shotgun (WGS) entry which is preliminary data.</text>
</comment>
<dbReference type="Proteomes" id="UP000292704">
    <property type="component" value="Unassembled WGS sequence"/>
</dbReference>
<feature type="region of interest" description="Disordered" evidence="1">
    <location>
        <begin position="20"/>
        <end position="64"/>
    </location>
</feature>
<evidence type="ECO:0000313" key="3">
    <source>
        <dbReference type="Proteomes" id="UP000292704"/>
    </source>
</evidence>
<dbReference type="InterPro" id="IPR003795">
    <property type="entry name" value="DUF192"/>
</dbReference>
<feature type="compositionally biased region" description="Acidic residues" evidence="1">
    <location>
        <begin position="42"/>
        <end position="52"/>
    </location>
</feature>
<feature type="compositionally biased region" description="Polar residues" evidence="1">
    <location>
        <begin position="54"/>
        <end position="64"/>
    </location>
</feature>
<dbReference type="PANTHER" id="PTHR37953:SF1">
    <property type="entry name" value="UPF0127 PROTEIN MJ1496"/>
    <property type="match status" value="1"/>
</dbReference>
<dbReference type="InterPro" id="IPR038695">
    <property type="entry name" value="Saro_0823-like_sf"/>
</dbReference>
<proteinExistence type="predicted"/>
<dbReference type="EMBL" id="SHMR01000001">
    <property type="protein sequence ID" value="RZH68724.1"/>
    <property type="molecule type" value="Genomic_DNA"/>
</dbReference>
<gene>
    <name evidence="2" type="ORF">ELS17_04465</name>
</gene>
<evidence type="ECO:0000313" key="2">
    <source>
        <dbReference type="EMBL" id="RZH68724.1"/>
    </source>
</evidence>
<dbReference type="Pfam" id="PF02643">
    <property type="entry name" value="DUF192"/>
    <property type="match status" value="1"/>
</dbReference>
<dbReference type="Gene3D" id="2.60.120.1140">
    <property type="entry name" value="Protein of unknown function DUF192"/>
    <property type="match status" value="1"/>
</dbReference>
<accession>A0A482Y329</accession>
<sequence length="201" mass="21313">MDDDVPRRRVLGAAGAVAVAGCLDADDSGETAGSRDTGDERAGDEEDSDGAETTEPSPNESNDAAETIHEGYETTTVRAVGADGDELGRVTAAIADTDDLRYLGLSDTDELPPDRGMLFVFGAVAERSFVMREMDFGIDIVYADADGTITGIHHAPAPGPDENGNDQHYPGRGQYVLEVAYEWTSDHGVSEGDVLEFALEE</sequence>